<evidence type="ECO:0000313" key="1">
    <source>
        <dbReference type="EMBL" id="KAI5673324.1"/>
    </source>
</evidence>
<accession>A0ACC0BKV9</accession>
<name>A0ACC0BKV9_CATRO</name>
<proteinExistence type="predicted"/>
<keyword evidence="2" id="KW-1185">Reference proteome</keyword>
<dbReference type="Proteomes" id="UP001060085">
    <property type="component" value="Linkage Group LG03"/>
</dbReference>
<dbReference type="EMBL" id="CM044703">
    <property type="protein sequence ID" value="KAI5673324.1"/>
    <property type="molecule type" value="Genomic_DNA"/>
</dbReference>
<gene>
    <name evidence="1" type="ORF">M9H77_13688</name>
</gene>
<organism evidence="1 2">
    <name type="scientific">Catharanthus roseus</name>
    <name type="common">Madagascar periwinkle</name>
    <name type="synonym">Vinca rosea</name>
    <dbReference type="NCBI Taxonomy" id="4058"/>
    <lineage>
        <taxon>Eukaryota</taxon>
        <taxon>Viridiplantae</taxon>
        <taxon>Streptophyta</taxon>
        <taxon>Embryophyta</taxon>
        <taxon>Tracheophyta</taxon>
        <taxon>Spermatophyta</taxon>
        <taxon>Magnoliopsida</taxon>
        <taxon>eudicotyledons</taxon>
        <taxon>Gunneridae</taxon>
        <taxon>Pentapetalae</taxon>
        <taxon>asterids</taxon>
        <taxon>lamiids</taxon>
        <taxon>Gentianales</taxon>
        <taxon>Apocynaceae</taxon>
        <taxon>Rauvolfioideae</taxon>
        <taxon>Vinceae</taxon>
        <taxon>Catharanthinae</taxon>
        <taxon>Catharanthus</taxon>
    </lineage>
</organism>
<reference evidence="2" key="1">
    <citation type="journal article" date="2023" name="Nat. Plants">
        <title>Single-cell RNA sequencing provides a high-resolution roadmap for understanding the multicellular compartmentation of specialized metabolism.</title>
        <authorList>
            <person name="Sun S."/>
            <person name="Shen X."/>
            <person name="Li Y."/>
            <person name="Li Y."/>
            <person name="Wang S."/>
            <person name="Li R."/>
            <person name="Zhang H."/>
            <person name="Shen G."/>
            <person name="Guo B."/>
            <person name="Wei J."/>
            <person name="Xu J."/>
            <person name="St-Pierre B."/>
            <person name="Chen S."/>
            <person name="Sun C."/>
        </authorList>
    </citation>
    <scope>NUCLEOTIDE SEQUENCE [LARGE SCALE GENOMIC DNA]</scope>
</reference>
<protein>
    <submittedName>
        <fullName evidence="1">Uncharacterized protein</fullName>
    </submittedName>
</protein>
<evidence type="ECO:0000313" key="2">
    <source>
        <dbReference type="Proteomes" id="UP001060085"/>
    </source>
</evidence>
<sequence length="554" mass="60681">MGSSSKVDFPQNSLIHQMLSLLNICGLCLWLYLASQNSKQVFSQNTIIQGTVFVDGSASIASTDDDFICATMDWWPPEKCDYGTCSWGTASLLNLDLNNKILLNAIRAFAPLKIRLGGTLQDKVIYQNAGDQKPCNQFVKSSTEMFGFTEGCLPLSRWDELNNIFKMAGAKVIFGLNALYGRTVGSDGTTIGPWNSSNAESLIRYTVGKNYTIHGWELGNELSGRGIGASIPVDQYTSDMTNLHNMIQDIYRDSQIKPLVLGPGGFFDADWFSKFIRGTSNSLQVVTHHIYNLGPGVDDHLVDKILDPLYLDGASNLFSNLQSILKNSGTSTTAWVGEAGGAYNSGRNLVTNTFVFSFWYLDQLGMSSSYDTKTYCRQTLIGGNYGLLNTATYIPNPDYYSALLWHRLMGKNVLSTNLTATKMLRAYAHCSKTSTGIALLFINLDGNTTVQVGLSVANATSNNTTRLHFPQHRKGKFSMLEFGLTKREEYHLSPKDGDIHSQTVLLNGQVLAVDSSGAIPPLEPKKVNPLDAITVAPSSIVFVDIPTILVPACK</sequence>
<comment type="caution">
    <text evidence="1">The sequence shown here is derived from an EMBL/GenBank/DDBJ whole genome shotgun (WGS) entry which is preliminary data.</text>
</comment>